<proteinExistence type="predicted"/>
<reference evidence="3" key="1">
    <citation type="journal article" date="2005" name="Nature">
        <title>The map-based sequence of the rice genome.</title>
        <authorList>
            <consortium name="International rice genome sequencing project (IRGSP)"/>
            <person name="Matsumoto T."/>
            <person name="Wu J."/>
            <person name="Kanamori H."/>
            <person name="Katayose Y."/>
            <person name="Fujisawa M."/>
            <person name="Namiki N."/>
            <person name="Mizuno H."/>
            <person name="Yamamoto K."/>
            <person name="Antonio B.A."/>
            <person name="Baba T."/>
            <person name="Sakata K."/>
            <person name="Nagamura Y."/>
            <person name="Aoki H."/>
            <person name="Arikawa K."/>
            <person name="Arita K."/>
            <person name="Bito T."/>
            <person name="Chiden Y."/>
            <person name="Fujitsuka N."/>
            <person name="Fukunaka R."/>
            <person name="Hamada M."/>
            <person name="Harada C."/>
            <person name="Hayashi A."/>
            <person name="Hijishita S."/>
            <person name="Honda M."/>
            <person name="Hosokawa S."/>
            <person name="Ichikawa Y."/>
            <person name="Idonuma A."/>
            <person name="Iijima M."/>
            <person name="Ikeda M."/>
            <person name="Ikeno M."/>
            <person name="Ito K."/>
            <person name="Ito S."/>
            <person name="Ito T."/>
            <person name="Ito Y."/>
            <person name="Ito Y."/>
            <person name="Iwabuchi A."/>
            <person name="Kamiya K."/>
            <person name="Karasawa W."/>
            <person name="Kurita K."/>
            <person name="Katagiri S."/>
            <person name="Kikuta A."/>
            <person name="Kobayashi H."/>
            <person name="Kobayashi N."/>
            <person name="Machita K."/>
            <person name="Maehara T."/>
            <person name="Masukawa M."/>
            <person name="Mizubayashi T."/>
            <person name="Mukai Y."/>
            <person name="Nagasaki H."/>
            <person name="Nagata Y."/>
            <person name="Naito S."/>
            <person name="Nakashima M."/>
            <person name="Nakama Y."/>
            <person name="Nakamichi Y."/>
            <person name="Nakamura M."/>
            <person name="Meguro A."/>
            <person name="Negishi M."/>
            <person name="Ohta I."/>
            <person name="Ohta T."/>
            <person name="Okamoto M."/>
            <person name="Ono N."/>
            <person name="Saji S."/>
            <person name="Sakaguchi M."/>
            <person name="Sakai K."/>
            <person name="Shibata M."/>
            <person name="Shimokawa T."/>
            <person name="Song J."/>
            <person name="Takazaki Y."/>
            <person name="Terasawa K."/>
            <person name="Tsugane M."/>
            <person name="Tsuji K."/>
            <person name="Ueda S."/>
            <person name="Waki K."/>
            <person name="Yamagata H."/>
            <person name="Yamamoto M."/>
            <person name="Yamamoto S."/>
            <person name="Yamane H."/>
            <person name="Yoshiki S."/>
            <person name="Yoshihara R."/>
            <person name="Yukawa K."/>
            <person name="Zhong H."/>
            <person name="Yano M."/>
            <person name="Yuan Q."/>
            <person name="Ouyang S."/>
            <person name="Liu J."/>
            <person name="Jones K.M."/>
            <person name="Gansberger K."/>
            <person name="Moffat K."/>
            <person name="Hill J."/>
            <person name="Bera J."/>
            <person name="Fadrosh D."/>
            <person name="Jin S."/>
            <person name="Johri S."/>
            <person name="Kim M."/>
            <person name="Overton L."/>
            <person name="Reardon M."/>
            <person name="Tsitrin T."/>
            <person name="Vuong H."/>
            <person name="Weaver B."/>
            <person name="Ciecko A."/>
            <person name="Tallon L."/>
            <person name="Jackson J."/>
            <person name="Pai G."/>
            <person name="Aken S.V."/>
            <person name="Utterback T."/>
            <person name="Reidmuller S."/>
            <person name="Feldblyum T."/>
            <person name="Hsiao J."/>
            <person name="Zismann V."/>
            <person name="Iobst S."/>
            <person name="de Vazeille A.R."/>
            <person name="Buell C.R."/>
            <person name="Ying K."/>
            <person name="Li Y."/>
            <person name="Lu T."/>
            <person name="Huang Y."/>
            <person name="Zhao Q."/>
            <person name="Feng Q."/>
            <person name="Zhang L."/>
            <person name="Zhu J."/>
            <person name="Weng Q."/>
            <person name="Mu J."/>
            <person name="Lu Y."/>
            <person name="Fan D."/>
            <person name="Liu Y."/>
            <person name="Guan J."/>
            <person name="Zhang Y."/>
            <person name="Yu S."/>
            <person name="Liu X."/>
            <person name="Zhang Y."/>
            <person name="Hong G."/>
            <person name="Han B."/>
            <person name="Choisne N."/>
            <person name="Demange N."/>
            <person name="Orjeda G."/>
            <person name="Samain S."/>
            <person name="Cattolico L."/>
            <person name="Pelletier E."/>
            <person name="Couloux A."/>
            <person name="Segurens B."/>
            <person name="Wincker P."/>
            <person name="D'Hont A."/>
            <person name="Scarpelli C."/>
            <person name="Weissenbach J."/>
            <person name="Salanoubat M."/>
            <person name="Quetier F."/>
            <person name="Yu Y."/>
            <person name="Kim H.R."/>
            <person name="Rambo T."/>
            <person name="Currie J."/>
            <person name="Collura K."/>
            <person name="Luo M."/>
            <person name="Yang T."/>
            <person name="Ammiraju J.S.S."/>
            <person name="Engler F."/>
            <person name="Soderlund C."/>
            <person name="Wing R.A."/>
            <person name="Palmer L.E."/>
            <person name="de la Bastide M."/>
            <person name="Spiegel L."/>
            <person name="Nascimento L."/>
            <person name="Zutavern T."/>
            <person name="O'Shaughnessy A."/>
            <person name="Dike S."/>
            <person name="Dedhia N."/>
            <person name="Preston R."/>
            <person name="Balija V."/>
            <person name="McCombie W.R."/>
            <person name="Chow T."/>
            <person name="Chen H."/>
            <person name="Chung M."/>
            <person name="Chen C."/>
            <person name="Shaw J."/>
            <person name="Wu H."/>
            <person name="Hsiao K."/>
            <person name="Chao Y."/>
            <person name="Chu M."/>
            <person name="Cheng C."/>
            <person name="Hour A."/>
            <person name="Lee P."/>
            <person name="Lin S."/>
            <person name="Lin Y."/>
            <person name="Liou J."/>
            <person name="Liu S."/>
            <person name="Hsing Y."/>
            <person name="Raghuvanshi S."/>
            <person name="Mohanty A."/>
            <person name="Bharti A.K."/>
            <person name="Gaur A."/>
            <person name="Gupta V."/>
            <person name="Kumar D."/>
            <person name="Ravi V."/>
            <person name="Vij S."/>
            <person name="Kapur A."/>
            <person name="Khurana P."/>
            <person name="Khurana P."/>
            <person name="Khurana J.P."/>
            <person name="Tyagi A.K."/>
            <person name="Gaikwad K."/>
            <person name="Singh A."/>
            <person name="Dalal V."/>
            <person name="Srivastava S."/>
            <person name="Dixit A."/>
            <person name="Pal A.K."/>
            <person name="Ghazi I.A."/>
            <person name="Yadav M."/>
            <person name="Pandit A."/>
            <person name="Bhargava A."/>
            <person name="Sureshbabu K."/>
            <person name="Batra K."/>
            <person name="Sharma T.R."/>
            <person name="Mohapatra T."/>
            <person name="Singh N.K."/>
            <person name="Messing J."/>
            <person name="Nelson A.B."/>
            <person name="Fuks G."/>
            <person name="Kavchok S."/>
            <person name="Keizer G."/>
            <person name="Linton E."/>
            <person name="Llaca V."/>
            <person name="Song R."/>
            <person name="Tanyolac B."/>
            <person name="Young S."/>
            <person name="Ho-Il K."/>
            <person name="Hahn J.H."/>
            <person name="Sangsakoo G."/>
            <person name="Vanavichit A."/>
            <person name="de Mattos Luiz.A.T."/>
            <person name="Zimmer P.D."/>
            <person name="Malone G."/>
            <person name="Dellagostin O."/>
            <person name="de Oliveira A.C."/>
            <person name="Bevan M."/>
            <person name="Bancroft I."/>
            <person name="Minx P."/>
            <person name="Cordum H."/>
            <person name="Wilson R."/>
            <person name="Cheng Z."/>
            <person name="Jin W."/>
            <person name="Jiang J."/>
            <person name="Leong S.A."/>
            <person name="Iwama H."/>
            <person name="Gojobori T."/>
            <person name="Itoh T."/>
            <person name="Niimura Y."/>
            <person name="Fujii Y."/>
            <person name="Habara T."/>
            <person name="Sakai H."/>
            <person name="Sato Y."/>
            <person name="Wilson G."/>
            <person name="Kumar K."/>
            <person name="McCouch S."/>
            <person name="Juretic N."/>
            <person name="Hoen D."/>
            <person name="Wright S."/>
            <person name="Bruskiewich R."/>
            <person name="Bureau T."/>
            <person name="Miyao A."/>
            <person name="Hirochika H."/>
            <person name="Nishikawa T."/>
            <person name="Kadowaki K."/>
            <person name="Sugiura M."/>
            <person name="Burr B."/>
            <person name="Sasaki T."/>
        </authorList>
    </citation>
    <scope>NUCLEOTIDE SEQUENCE [LARGE SCALE GENOMIC DNA]</scope>
    <source>
        <strain evidence="3">cv. Nipponbare</strain>
    </source>
</reference>
<reference evidence="3" key="2">
    <citation type="journal article" date="2008" name="Nucleic Acids Res.">
        <title>The rice annotation project database (RAP-DB): 2008 update.</title>
        <authorList>
            <consortium name="The rice annotation project (RAP)"/>
        </authorList>
    </citation>
    <scope>GENOME REANNOTATION</scope>
    <source>
        <strain evidence="3">cv. Nipponbare</strain>
    </source>
</reference>
<protein>
    <submittedName>
        <fullName evidence="2">Uncharacterized protein</fullName>
    </submittedName>
</protein>
<dbReference type="Proteomes" id="UP000000763">
    <property type="component" value="Chromosome 5"/>
</dbReference>
<evidence type="ECO:0000256" key="1">
    <source>
        <dbReference type="SAM" id="MobiDB-lite"/>
    </source>
</evidence>
<feature type="region of interest" description="Disordered" evidence="1">
    <location>
        <begin position="94"/>
        <end position="130"/>
    </location>
</feature>
<organism evidence="2 3">
    <name type="scientific">Oryza sativa subsp. japonica</name>
    <name type="common">Rice</name>
    <dbReference type="NCBI Taxonomy" id="39947"/>
    <lineage>
        <taxon>Eukaryota</taxon>
        <taxon>Viridiplantae</taxon>
        <taxon>Streptophyta</taxon>
        <taxon>Embryophyta</taxon>
        <taxon>Tracheophyta</taxon>
        <taxon>Spermatophyta</taxon>
        <taxon>Magnoliopsida</taxon>
        <taxon>Liliopsida</taxon>
        <taxon>Poales</taxon>
        <taxon>Poaceae</taxon>
        <taxon>BOP clade</taxon>
        <taxon>Oryzoideae</taxon>
        <taxon>Oryzeae</taxon>
        <taxon>Oryzinae</taxon>
        <taxon>Oryza</taxon>
        <taxon>Oryza sativa</taxon>
    </lineage>
</organism>
<dbReference type="EMBL" id="AC137002">
    <property type="protein sequence ID" value="AAT85224.1"/>
    <property type="molecule type" value="Genomic_DNA"/>
</dbReference>
<dbReference type="AlphaFoldDB" id="Q6ATG5"/>
<gene>
    <name evidence="2" type="ORF">OSJNBb0061M13.4</name>
</gene>
<evidence type="ECO:0000313" key="2">
    <source>
        <dbReference type="EMBL" id="AAT85224.1"/>
    </source>
</evidence>
<sequence length="130" mass="14724">MEFESKERMHENVSMLCMEYGRINRCGVAPSFASIAPYKPGGLGPFWPKSIFHGSWLQAIAQLKLPTFCFNNPITELAPSTLLCFAQNGKGEERRGIPYPDSTRRGQRGIANGPNKEEEEEYNKWVQGHF</sequence>
<accession>Q6ATG5</accession>
<name>Q6ATG5_ORYSJ</name>
<evidence type="ECO:0000313" key="3">
    <source>
        <dbReference type="Proteomes" id="UP000000763"/>
    </source>
</evidence>